<gene>
    <name evidence="4" type="ORF">DNL40_05380</name>
</gene>
<dbReference type="EMBL" id="QKWH01000002">
    <property type="protein sequence ID" value="PZR54332.1"/>
    <property type="molecule type" value="Genomic_DNA"/>
</dbReference>
<proteinExistence type="predicted"/>
<evidence type="ECO:0000313" key="4">
    <source>
        <dbReference type="EMBL" id="PZR54332.1"/>
    </source>
</evidence>
<keyword evidence="1 4" id="KW-0808">Transferase</keyword>
<accession>A0A2W5WU19</accession>
<protein>
    <submittedName>
        <fullName evidence="4">Glycosyl transferase family 1</fullName>
    </submittedName>
</protein>
<dbReference type="GO" id="GO:0016757">
    <property type="term" value="F:glycosyltransferase activity"/>
    <property type="evidence" value="ECO:0007669"/>
    <property type="project" value="InterPro"/>
</dbReference>
<keyword evidence="5" id="KW-1185">Reference proteome</keyword>
<organism evidence="4 5">
    <name type="scientific">Xylanimonas oleitrophica</name>
    <dbReference type="NCBI Taxonomy" id="2607479"/>
    <lineage>
        <taxon>Bacteria</taxon>
        <taxon>Bacillati</taxon>
        <taxon>Actinomycetota</taxon>
        <taxon>Actinomycetes</taxon>
        <taxon>Micrococcales</taxon>
        <taxon>Promicromonosporaceae</taxon>
        <taxon>Xylanimonas</taxon>
    </lineage>
</organism>
<dbReference type="Proteomes" id="UP000248783">
    <property type="component" value="Unassembled WGS sequence"/>
</dbReference>
<feature type="compositionally biased region" description="Low complexity" evidence="2">
    <location>
        <begin position="595"/>
        <end position="621"/>
    </location>
</feature>
<dbReference type="InterPro" id="IPR001296">
    <property type="entry name" value="Glyco_trans_1"/>
</dbReference>
<feature type="compositionally biased region" description="Low complexity" evidence="2">
    <location>
        <begin position="577"/>
        <end position="587"/>
    </location>
</feature>
<feature type="domain" description="Glycosyl transferase family 1" evidence="3">
    <location>
        <begin position="211"/>
        <end position="362"/>
    </location>
</feature>
<dbReference type="Pfam" id="PF00534">
    <property type="entry name" value="Glycos_transf_1"/>
    <property type="match status" value="1"/>
</dbReference>
<evidence type="ECO:0000313" key="5">
    <source>
        <dbReference type="Proteomes" id="UP000248783"/>
    </source>
</evidence>
<feature type="region of interest" description="Disordered" evidence="2">
    <location>
        <begin position="555"/>
        <end position="621"/>
    </location>
</feature>
<dbReference type="PANTHER" id="PTHR12526">
    <property type="entry name" value="GLYCOSYLTRANSFERASE"/>
    <property type="match status" value="1"/>
</dbReference>
<comment type="caution">
    <text evidence="4">The sequence shown here is derived from an EMBL/GenBank/DDBJ whole genome shotgun (WGS) entry which is preliminary data.</text>
</comment>
<dbReference type="Gene3D" id="3.40.50.2000">
    <property type="entry name" value="Glycogen Phosphorylase B"/>
    <property type="match status" value="2"/>
</dbReference>
<dbReference type="SUPFAM" id="SSF53756">
    <property type="entry name" value="UDP-Glycosyltransferase/glycogen phosphorylase"/>
    <property type="match status" value="2"/>
</dbReference>
<evidence type="ECO:0000259" key="3">
    <source>
        <dbReference type="Pfam" id="PF00534"/>
    </source>
</evidence>
<evidence type="ECO:0000256" key="2">
    <source>
        <dbReference type="SAM" id="MobiDB-lite"/>
    </source>
</evidence>
<feature type="region of interest" description="Disordered" evidence="2">
    <location>
        <begin position="648"/>
        <end position="685"/>
    </location>
</feature>
<evidence type="ECO:0000256" key="1">
    <source>
        <dbReference type="ARBA" id="ARBA00022679"/>
    </source>
</evidence>
<name>A0A2W5WU19_9MICO</name>
<reference evidence="4 5" key="1">
    <citation type="submission" date="2018-06" db="EMBL/GenBank/DDBJ databases">
        <title>Whole genome sequencing of a novel hydrocarbon degrading bacterial strain, PW21 isolated from oil contaminated produced water sample.</title>
        <authorList>
            <person name="Nagkirti P."/>
            <person name="Shaikh A."/>
            <person name="Gowdaman V."/>
            <person name="Engineer A.E."/>
            <person name="Dagar S."/>
            <person name="Dhakephalkar P.K."/>
        </authorList>
    </citation>
    <scope>NUCLEOTIDE SEQUENCE [LARGE SCALE GENOMIC DNA]</scope>
    <source>
        <strain evidence="4 5">PW21</strain>
    </source>
</reference>
<dbReference type="PANTHER" id="PTHR12526:SF634">
    <property type="entry name" value="BLL3361 PROTEIN"/>
    <property type="match status" value="1"/>
</dbReference>
<sequence length="1137" mass="125094">MILLCVNELSGTTGYHKSMVETANSLHRAGYPVTILSFLDPSDGARRALPLWPLDAGVPVLPLQTLAADQGRLLHRNYHPALAGHMGAMPFSFTANQLAVLRQINAILSPDDTVILTSPFQASALKHALQGDERRVRTVLQIHGDYLHHAGLWDLMMEAREVIDRVQTVASGLRGQFVPTFDEDDVVFIPNFAGERPDAVARVAHEGVNVAMPASYQHRKNQLDAVRALSLVEDESVHLTFWGSINPRNPYYLAVRELVEQLQLGERVRFAGFGTEADVYSTADIVLMTSLSEGFGYPLLEAAYNSLPTVTYDFEFGPRDAIEDGKTGFIVPVGDVEQLAERLTRLAADETLRKEFGRQAHERFGAMFATPAVVEQYRQLLGSRPGSAVDLAAAFAADGHAPVPLDAISLRTRLALGRRRHVVTVSSPVPLHDIQIDDGKEVRTPAVHRESGTTRIEFSGSGNEVVSYVPAPGSTDRHYLASTTEDNELEVLPYLRRDASYGAGTPAVGDTIFATSGGIKKLAVRELAPALQSLTKKVRGDVAWKVRQVTTRSRSAVAVVDPSLQSPKETRPPATTSPAEVSAERPSAPAPPRPTASAAQAAPAAPVVAQRRTATGSTGGRAALGSARRLASAYAVSVSAAVGKLAAKPGAPARREIPRHPRFPVSSGVDSFGTPINQPGGVEVRNAGSARRPTVFIRGEYDSLLLRDAVSERKVEPPFGYGELFERVCEAEQQHGLFELTTRDGVHVWELGRSALIIQLAESLGMWGSAPAVGSKVKDEYEGAKRLTTAPAARRVVFDYTRRGQSDYRTAAYRDDETMFVVQPEPEGYPEVTDTNMVYPFHEFTRWRQDWRRRWAHQRVPEIDARPFEEALTQALGIKVDLGDHLRNRLIKFLDERDFWTPVFERVQPEEVLIASSHWWAGISAAAQRSGARVSDIQYALTSRYAPSFWFGDLPRYGASRFYAWSDFWAERTNVYQEHVVVPRQQQEFLSTGEEALPDSTEWDVCVVSQPRVLRRILAFVTELVRERPGLRVVIAPHPAQRPQMPALLAAAGLADKVTIAPDDTLTTIKRSQVSVGCFSTSLWESAALGRPTYVIPVPGHEETLQDVESGLFRLATSPHDLVPFEVPMTRHTIFGH</sequence>
<dbReference type="AlphaFoldDB" id="A0A2W5WU19"/>